<dbReference type="RefSeq" id="WP_084370957.1">
    <property type="nucleotide sequence ID" value="NZ_FWYF01000001.1"/>
</dbReference>
<organism evidence="1 2">
    <name type="scientific">Reichenbachiella faecimaris</name>
    <dbReference type="NCBI Taxonomy" id="692418"/>
    <lineage>
        <taxon>Bacteria</taxon>
        <taxon>Pseudomonadati</taxon>
        <taxon>Bacteroidota</taxon>
        <taxon>Cytophagia</taxon>
        <taxon>Cytophagales</taxon>
        <taxon>Reichenbachiellaceae</taxon>
        <taxon>Reichenbachiella</taxon>
    </lineage>
</organism>
<reference evidence="1 2" key="1">
    <citation type="submission" date="2017-04" db="EMBL/GenBank/DDBJ databases">
        <authorList>
            <person name="Afonso C.L."/>
            <person name="Miller P.J."/>
            <person name="Scott M.A."/>
            <person name="Spackman E."/>
            <person name="Goraichik I."/>
            <person name="Dimitrov K.M."/>
            <person name="Suarez D.L."/>
            <person name="Swayne D.E."/>
        </authorList>
    </citation>
    <scope>NUCLEOTIDE SEQUENCE [LARGE SCALE GENOMIC DNA]</scope>
    <source>
        <strain evidence="1 2">DSM 26133</strain>
    </source>
</reference>
<gene>
    <name evidence="1" type="ORF">SAMN04488029_0632</name>
</gene>
<keyword evidence="2" id="KW-1185">Reference proteome</keyword>
<dbReference type="PROSITE" id="PS51257">
    <property type="entry name" value="PROKAR_LIPOPROTEIN"/>
    <property type="match status" value="1"/>
</dbReference>
<evidence type="ECO:0000313" key="1">
    <source>
        <dbReference type="EMBL" id="SMD32289.1"/>
    </source>
</evidence>
<dbReference type="Proteomes" id="UP000192472">
    <property type="component" value="Unassembled WGS sequence"/>
</dbReference>
<protein>
    <submittedName>
        <fullName evidence="1">Uncharacterized protein</fullName>
    </submittedName>
</protein>
<sequence length="412" mass="44624">MKNIFYSILASLTLALAVSCSDDDNTKDQSILVDIDQTPSDFAPVDLDGDWPMFTGNIAADDNLVNVTFYTDDNAFLEVTSFDGNAKSYDFDVAVPWTLGISYVRVVAESASGDVVEAQRKVNVKGGPEMTVELTDLEVDLSVNPTETISGTITSVSGLAEVVYTLTENGTASTYKTINPSGAAANDFEISEEISFALGMENFNIQATDTKGNVTSHNITINVVESPVFEMFSYTGIELHGTDKRKTGVSIGISLVDGKEHDYDAIIGDTNGKEIDFMISSADSGTPQVRYFSPLTEYGDKFKLGTEGNADLVLNDTQFSKLDRGDSDFFAAATAESIQAMTLTDEGAETTDILRDIGHSSSGVDIINGKVVYFETDWGAQCLVIIRETIDNNGNRKGDSYRLDFKVVYQTN</sequence>
<name>A0A1W2G6I4_REIFA</name>
<dbReference type="EMBL" id="FWYF01000001">
    <property type="protein sequence ID" value="SMD32289.1"/>
    <property type="molecule type" value="Genomic_DNA"/>
</dbReference>
<dbReference type="OrthoDB" id="978204at2"/>
<dbReference type="AlphaFoldDB" id="A0A1W2G6I4"/>
<evidence type="ECO:0000313" key="2">
    <source>
        <dbReference type="Proteomes" id="UP000192472"/>
    </source>
</evidence>
<accession>A0A1W2G6I4</accession>
<dbReference type="STRING" id="692418.SAMN04488029_0632"/>
<proteinExistence type="predicted"/>